<reference evidence="2 3" key="1">
    <citation type="submission" date="2023-07" db="EMBL/GenBank/DDBJ databases">
        <title>Functional and genomic diversity of the sorghum phyllosphere microbiome.</title>
        <authorList>
            <person name="Shade A."/>
        </authorList>
    </citation>
    <scope>NUCLEOTIDE SEQUENCE [LARGE SCALE GENOMIC DNA]</scope>
    <source>
        <strain evidence="2 3">SORGH_AS_1207</strain>
    </source>
</reference>
<dbReference type="Proteomes" id="UP001226691">
    <property type="component" value="Unassembled WGS sequence"/>
</dbReference>
<gene>
    <name evidence="2" type="ORF">QE412_002163</name>
</gene>
<evidence type="ECO:0000313" key="2">
    <source>
        <dbReference type="EMBL" id="MDQ1123590.1"/>
    </source>
</evidence>
<proteinExistence type="predicted"/>
<feature type="region of interest" description="Disordered" evidence="1">
    <location>
        <begin position="52"/>
        <end position="74"/>
    </location>
</feature>
<organism evidence="2 3">
    <name type="scientific">Microbacterium trichothecenolyticum</name>
    <name type="common">Aureobacterium trichothecenolyticum</name>
    <dbReference type="NCBI Taxonomy" id="69370"/>
    <lineage>
        <taxon>Bacteria</taxon>
        <taxon>Bacillati</taxon>
        <taxon>Actinomycetota</taxon>
        <taxon>Actinomycetes</taxon>
        <taxon>Micrococcales</taxon>
        <taxon>Microbacteriaceae</taxon>
        <taxon>Microbacterium</taxon>
    </lineage>
</organism>
<evidence type="ECO:0000256" key="1">
    <source>
        <dbReference type="SAM" id="MobiDB-lite"/>
    </source>
</evidence>
<sequence>MTASPTSSLAVTASAHEHAWLTESVHVTSAGRVRYVRCAGCAVRRVDLDAPATVPPTPLTRPICGDRRDPGTAG</sequence>
<name>A0ABU0TVA0_MICTR</name>
<dbReference type="RefSeq" id="WP_307483356.1">
    <property type="nucleotide sequence ID" value="NZ_JAUTBF010000001.1"/>
</dbReference>
<evidence type="ECO:0000313" key="3">
    <source>
        <dbReference type="Proteomes" id="UP001226691"/>
    </source>
</evidence>
<protein>
    <submittedName>
        <fullName evidence="2">Uncharacterized protein</fullName>
    </submittedName>
</protein>
<dbReference type="EMBL" id="JAUTBF010000001">
    <property type="protein sequence ID" value="MDQ1123590.1"/>
    <property type="molecule type" value="Genomic_DNA"/>
</dbReference>
<feature type="compositionally biased region" description="Basic and acidic residues" evidence="1">
    <location>
        <begin position="64"/>
        <end position="74"/>
    </location>
</feature>
<keyword evidence="3" id="KW-1185">Reference proteome</keyword>
<comment type="caution">
    <text evidence="2">The sequence shown here is derived from an EMBL/GenBank/DDBJ whole genome shotgun (WGS) entry which is preliminary data.</text>
</comment>
<accession>A0ABU0TVA0</accession>